<name>H9UIT8_SPIAZ</name>
<dbReference type="AlphaFoldDB" id="H9UIT8"/>
<dbReference type="HOGENOM" id="CLU_2371357_0_0_12"/>
<evidence type="ECO:0000313" key="3">
    <source>
        <dbReference type="Proteomes" id="UP000007383"/>
    </source>
</evidence>
<keyword evidence="3" id="KW-1185">Reference proteome</keyword>
<dbReference type="OrthoDB" id="68427at2"/>
<dbReference type="RefSeq" id="WP_014455418.1">
    <property type="nucleotide sequence ID" value="NC_017098.1"/>
</dbReference>
<dbReference type="Proteomes" id="UP000007383">
    <property type="component" value="Chromosome"/>
</dbReference>
<protein>
    <recommendedName>
        <fullName evidence="1">DUF6915 domain-containing protein</fullName>
    </recommendedName>
</protein>
<evidence type="ECO:0000313" key="2">
    <source>
        <dbReference type="EMBL" id="AFG37431.1"/>
    </source>
</evidence>
<feature type="domain" description="DUF6915" evidence="1">
    <location>
        <begin position="2"/>
        <end position="67"/>
    </location>
</feature>
<evidence type="ECO:0000259" key="1">
    <source>
        <dbReference type="Pfam" id="PF21866"/>
    </source>
</evidence>
<accession>H9UIT8</accession>
<proteinExistence type="predicted"/>
<sequence length="95" mass="11206">MKFEEHCQESIELFGAPWPEVHKWLDEFAGQEPYGMRHRHLRHHEEGIAEAGRLFGKDAEAVARQHILSDLKLEGWTESDPFPKNSEHYRKIGLW</sequence>
<reference evidence="3" key="1">
    <citation type="journal article" date="2013" name="Stand. Genomic Sci.">
        <title>Complete genome sequence of the halophilic bacterium Spirochaeta africana type strain (Z-7692(T)) from the alkaline Lake Magadi in the East African Rift.</title>
        <authorList>
            <person name="Liolos K."/>
            <person name="Abt B."/>
            <person name="Scheuner C."/>
            <person name="Teshima H."/>
            <person name="Held B."/>
            <person name="Lapidus A."/>
            <person name="Nolan M."/>
            <person name="Lucas S."/>
            <person name="Deshpande S."/>
            <person name="Cheng J.F."/>
            <person name="Tapia R."/>
            <person name="Goodwin L.A."/>
            <person name="Pitluck S."/>
            <person name="Pagani I."/>
            <person name="Ivanova N."/>
            <person name="Mavromatis K."/>
            <person name="Mikhailova N."/>
            <person name="Huntemann M."/>
            <person name="Pati A."/>
            <person name="Chen A."/>
            <person name="Palaniappan K."/>
            <person name="Land M."/>
            <person name="Rohde M."/>
            <person name="Tindall B.J."/>
            <person name="Detter J.C."/>
            <person name="Goker M."/>
            <person name="Bristow J."/>
            <person name="Eisen J.A."/>
            <person name="Markowitz V."/>
            <person name="Hugenholtz P."/>
            <person name="Woyke T."/>
            <person name="Klenk H.P."/>
            <person name="Kyrpides N.C."/>
        </authorList>
    </citation>
    <scope>NUCLEOTIDE SEQUENCE</scope>
    <source>
        <strain evidence="3">ATCC 700263 / DSM 8902 / Z-7692</strain>
    </source>
</reference>
<dbReference type="PATRIC" id="fig|889378.3.peg.1364"/>
<dbReference type="STRING" id="889378.Spiaf_1365"/>
<dbReference type="Pfam" id="PF21866">
    <property type="entry name" value="DUF6915"/>
    <property type="match status" value="1"/>
</dbReference>
<dbReference type="KEGG" id="sfc:Spiaf_1365"/>
<dbReference type="InterPro" id="IPR054061">
    <property type="entry name" value="DUF6915"/>
</dbReference>
<organism evidence="2 3">
    <name type="scientific">Spirochaeta africana (strain ATCC 700263 / DSM 8902 / Z-7692)</name>
    <dbReference type="NCBI Taxonomy" id="889378"/>
    <lineage>
        <taxon>Bacteria</taxon>
        <taxon>Pseudomonadati</taxon>
        <taxon>Spirochaetota</taxon>
        <taxon>Spirochaetia</taxon>
        <taxon>Spirochaetales</taxon>
        <taxon>Spirochaetaceae</taxon>
        <taxon>Spirochaeta</taxon>
    </lineage>
</organism>
<dbReference type="EMBL" id="CP003282">
    <property type="protein sequence ID" value="AFG37431.1"/>
    <property type="molecule type" value="Genomic_DNA"/>
</dbReference>
<gene>
    <name evidence="2" type="ordered locus">Spiaf_1365</name>
</gene>